<gene>
    <name evidence="1" type="ORF">OR16_04327</name>
</gene>
<evidence type="ECO:0008006" key="3">
    <source>
        <dbReference type="Google" id="ProtNLM"/>
    </source>
</evidence>
<organism evidence="1 2">
    <name type="scientific">Cupriavidus basilensis OR16</name>
    <dbReference type="NCBI Taxonomy" id="1127483"/>
    <lineage>
        <taxon>Bacteria</taxon>
        <taxon>Pseudomonadati</taxon>
        <taxon>Pseudomonadota</taxon>
        <taxon>Betaproteobacteria</taxon>
        <taxon>Burkholderiales</taxon>
        <taxon>Burkholderiaceae</taxon>
        <taxon>Cupriavidus</taxon>
    </lineage>
</organism>
<accession>H1RZV9</accession>
<evidence type="ECO:0000313" key="1">
    <source>
        <dbReference type="EMBL" id="EHP44175.1"/>
    </source>
</evidence>
<dbReference type="InterPro" id="IPR027417">
    <property type="entry name" value="P-loop_NTPase"/>
</dbReference>
<dbReference type="Gene3D" id="3.40.50.300">
    <property type="entry name" value="P-loop containing nucleotide triphosphate hydrolases"/>
    <property type="match status" value="1"/>
</dbReference>
<dbReference type="NCBIfam" id="NF041292">
    <property type="entry name" value="StbB"/>
    <property type="match status" value="1"/>
</dbReference>
<dbReference type="OrthoDB" id="5877230at2"/>
<protein>
    <recommendedName>
        <fullName evidence="3">Plasmid stabilization protein</fullName>
    </recommendedName>
</protein>
<comment type="caution">
    <text evidence="1">The sequence shown here is derived from an EMBL/GenBank/DDBJ whole genome shotgun (WGS) entry which is preliminary data.</text>
</comment>
<proteinExistence type="predicted"/>
<dbReference type="AlphaFoldDB" id="H1RZV9"/>
<dbReference type="RefSeq" id="WP_006156671.1">
    <property type="nucleotide sequence ID" value="NZ_AHJE01000012.1"/>
</dbReference>
<evidence type="ECO:0000313" key="2">
    <source>
        <dbReference type="Proteomes" id="UP000005808"/>
    </source>
</evidence>
<dbReference type="InterPro" id="IPR047985">
    <property type="entry name" value="StbB-like"/>
</dbReference>
<name>H1RZV9_9BURK</name>
<sequence>MKIAIINFSGNVGKTTVARQLLAPRMQAPEFAIETINSGASDEGGDTERWKGKEFGSLQEELMLLDSAIVDIGASNVEEFIKLMGQFEGSHEEFDYYVVPVVAEKKQQADTMNTILTLSNLGVPPQKIRVIFNKVEVDEGHALDSAFSMLFAFHDASRRFTIHRDAVIFHNEIYDRLRALKKTVADVANDETDYRARLRTATDGEEKANAVSMISAQRLAKSAQRNLDAAYAGLFSS</sequence>
<dbReference type="SUPFAM" id="SSF52540">
    <property type="entry name" value="P-loop containing nucleoside triphosphate hydrolases"/>
    <property type="match status" value="1"/>
</dbReference>
<dbReference type="EMBL" id="AHJE01000012">
    <property type="protein sequence ID" value="EHP44175.1"/>
    <property type="molecule type" value="Genomic_DNA"/>
</dbReference>
<dbReference type="Proteomes" id="UP000005808">
    <property type="component" value="Unassembled WGS sequence"/>
</dbReference>
<dbReference type="PATRIC" id="fig|1127483.3.peg.863"/>
<reference evidence="1 2" key="1">
    <citation type="journal article" date="2012" name="J. Bacteriol.">
        <title>De Novo Genome Project of Cupriavidus basilensis OR16.</title>
        <authorList>
            <person name="Cserhati M."/>
            <person name="Kriszt B."/>
            <person name="Szoboszlay S."/>
            <person name="Toth A."/>
            <person name="Szabo I."/>
            <person name="Tancsics A."/>
            <person name="Nagy I."/>
            <person name="Horvath B."/>
            <person name="Nagy I."/>
            <person name="Kukolya J."/>
        </authorList>
    </citation>
    <scope>NUCLEOTIDE SEQUENCE [LARGE SCALE GENOMIC DNA]</scope>
    <source>
        <strain evidence="1 2">OR16</strain>
    </source>
</reference>